<dbReference type="PROSITE" id="PS51257">
    <property type="entry name" value="PROKAR_LIPOPROTEIN"/>
    <property type="match status" value="1"/>
</dbReference>
<dbReference type="AlphaFoldDB" id="G6YBP4"/>
<dbReference type="Pfam" id="PF22558">
    <property type="entry name" value="REase-ARP"/>
    <property type="match status" value="1"/>
</dbReference>
<dbReference type="EMBL" id="AGSN01000119">
    <property type="protein sequence ID" value="EHH10885.1"/>
    <property type="molecule type" value="Genomic_DNA"/>
</dbReference>
<dbReference type="InterPro" id="IPR054333">
    <property type="entry name" value="REase-ARP-assoc"/>
</dbReference>
<reference evidence="1 2" key="1">
    <citation type="journal article" date="2012" name="J. Bacteriol.">
        <title>Draft Genome Sequence of Plant Growth-Promoting Rhizobium Mesorhizobium amorphae, Isolated from Zinc-Lead Mine Tailings.</title>
        <authorList>
            <person name="Hao X."/>
            <person name="Lin Y."/>
            <person name="Johnstone L."/>
            <person name="Baltrus D.A."/>
            <person name="Miller S.J."/>
            <person name="Wei G."/>
            <person name="Rensing C."/>
        </authorList>
    </citation>
    <scope>NUCLEOTIDE SEQUENCE [LARGE SCALE GENOMIC DNA]</scope>
    <source>
        <strain evidence="1 2">CCNWGS0123</strain>
    </source>
</reference>
<dbReference type="OrthoDB" id="9017325at2"/>
<evidence type="ECO:0000313" key="1">
    <source>
        <dbReference type="EMBL" id="EHH10885.1"/>
    </source>
</evidence>
<proteinExistence type="predicted"/>
<dbReference type="KEGG" id="mamo:A6B35_07265"/>
<evidence type="ECO:0000313" key="2">
    <source>
        <dbReference type="Proteomes" id="UP000002949"/>
    </source>
</evidence>
<dbReference type="eggNOG" id="ENOG5032SWT">
    <property type="taxonomic scope" value="Bacteria"/>
</dbReference>
<dbReference type="Proteomes" id="UP000002949">
    <property type="component" value="Unassembled WGS sequence"/>
</dbReference>
<sequence>MTIEAAKVRPVSASAASAACRTALASALLRYAPHLQLSKNGYTLEMEENLISGVRPVDFVSDLMQGDGNELGGKFRAAHSSSALAVNTFAPFKADPSALRLPGGDRFTHLSFERKCPHGLRGRRSPNLDLVAEHPGGIVAVESKFLEPLSPHKPGFAPAYFREITDSRRDTGWFAEMTRLTLIPSPYRWLDAAQLIKHALGISYTFPDRPTTLLYLFWEPLNPNAHPVFEEHRREIREFAHAVNGNGGPVFAALSYPDLWASWEDAGLAGGLQGHLARLRSRYAVSILG</sequence>
<evidence type="ECO:0008006" key="3">
    <source>
        <dbReference type="Google" id="ProtNLM"/>
    </source>
</evidence>
<accession>G6YBP4</accession>
<name>G6YBP4_9HYPH</name>
<keyword evidence="2" id="KW-1185">Reference proteome</keyword>
<organism evidence="1 2">
    <name type="scientific">Mesorhizobium amorphae CCNWGS0123</name>
    <dbReference type="NCBI Taxonomy" id="1082933"/>
    <lineage>
        <taxon>Bacteria</taxon>
        <taxon>Pseudomonadati</taxon>
        <taxon>Pseudomonadota</taxon>
        <taxon>Alphaproteobacteria</taxon>
        <taxon>Hyphomicrobiales</taxon>
        <taxon>Phyllobacteriaceae</taxon>
        <taxon>Mesorhizobium</taxon>
    </lineage>
</organism>
<dbReference type="RefSeq" id="WP_006202896.1">
    <property type="nucleotide sequence ID" value="NZ_AGSN01000119.1"/>
</dbReference>
<gene>
    <name evidence="1" type="ORF">MEA186_16852</name>
</gene>
<protein>
    <recommendedName>
        <fullName evidence="3">Restriction endonuclease</fullName>
    </recommendedName>
</protein>